<dbReference type="Pfam" id="PF02350">
    <property type="entry name" value="Epimerase_2"/>
    <property type="match status" value="1"/>
</dbReference>
<feature type="domain" description="UDP-N-acetylglucosamine 2-epimerase" evidence="1">
    <location>
        <begin position="25"/>
        <end position="369"/>
    </location>
</feature>
<accession>A0ABY5RDS4</accession>
<dbReference type="GO" id="GO:0016798">
    <property type="term" value="F:hydrolase activity, acting on glycosyl bonds"/>
    <property type="evidence" value="ECO:0007669"/>
    <property type="project" value="UniProtKB-KW"/>
</dbReference>
<reference evidence="2" key="1">
    <citation type="submission" date="2021-07" db="EMBL/GenBank/DDBJ databases">
        <title>Studies on halocins as antimicrobial molecules from haloarchaea.</title>
        <authorList>
            <person name="Kumar S."/>
            <person name="Khare S.K."/>
        </authorList>
    </citation>
    <scope>NUCLEOTIDE SEQUENCE</scope>
    <source>
        <strain evidence="2">NCIM 5678</strain>
    </source>
</reference>
<dbReference type="InterPro" id="IPR003331">
    <property type="entry name" value="UDP_GlcNAc_Epimerase_2_dom"/>
</dbReference>
<dbReference type="CDD" id="cd03786">
    <property type="entry name" value="GTB_UDP-GlcNAc_2-Epimerase"/>
    <property type="match status" value="1"/>
</dbReference>
<dbReference type="EC" id="3.2.1.183" evidence="2"/>
<evidence type="ECO:0000313" key="2">
    <source>
        <dbReference type="EMBL" id="UVE49757.1"/>
    </source>
</evidence>
<keyword evidence="3" id="KW-1185">Reference proteome</keyword>
<organism evidence="2 3">
    <name type="scientific">Haloferax larsenii</name>
    <dbReference type="NCBI Taxonomy" id="302484"/>
    <lineage>
        <taxon>Archaea</taxon>
        <taxon>Methanobacteriati</taxon>
        <taxon>Methanobacteriota</taxon>
        <taxon>Stenosarchaea group</taxon>
        <taxon>Halobacteria</taxon>
        <taxon>Halobacteriales</taxon>
        <taxon>Haloferacaceae</taxon>
        <taxon>Haloferax</taxon>
    </lineage>
</organism>
<dbReference type="InterPro" id="IPR029767">
    <property type="entry name" value="WecB-like"/>
</dbReference>
<dbReference type="InterPro" id="IPR020004">
    <property type="entry name" value="UDP-GlcNAc_Epase"/>
</dbReference>
<dbReference type="SUPFAM" id="SSF53756">
    <property type="entry name" value="UDP-Glycosyltransferase/glycogen phosphorylase"/>
    <property type="match status" value="1"/>
</dbReference>
<dbReference type="GeneID" id="74529774"/>
<dbReference type="Gene3D" id="3.40.50.2000">
    <property type="entry name" value="Glycogen Phosphorylase B"/>
    <property type="match status" value="2"/>
</dbReference>
<dbReference type="RefSeq" id="WP_258302152.1">
    <property type="nucleotide sequence ID" value="NZ_CP078063.1"/>
</dbReference>
<dbReference type="PANTHER" id="PTHR43174">
    <property type="entry name" value="UDP-N-ACETYLGLUCOSAMINE 2-EPIMERASE"/>
    <property type="match status" value="1"/>
</dbReference>
<evidence type="ECO:0000259" key="1">
    <source>
        <dbReference type="Pfam" id="PF02350"/>
    </source>
</evidence>
<keyword evidence="2" id="KW-0378">Hydrolase</keyword>
<keyword evidence="2" id="KW-0326">Glycosidase</keyword>
<sequence length="385" mass="41382">MSDRTIGVVTGTRAEYGLLKSSMEAIRDHPELDLTVYVTGMHLSPQYGNTRDDIVADGFEDIVDVHMLLDGDSELSMVKSLGVGISSFADAFGRDDPDIVVVLGDRDEALAAGMTAAHMNIPVAHIHGGDTTGGAIIDDSIRHALTKFAHIHFPVSPLSEQRILELGEEPWRTMVVGAPGLDDILAGEYNDPDDVLKRHDISTEGRPLALVVQHPVTTAPGLAGEQMRTTLDSIAASDVHPVIIYPNSDAGGKLIIDEIDSHPVGERATVFRSLPRSDYLGLMAAADVMVGNSSSGIIEAPSFDLPVVNIGPRQDERERSENTLDVPHEATAISDAIETALTDDFRERVAAASNPYDHGGAAQNICDRLATIDLGEEVLRKRLTY</sequence>
<name>A0ABY5RDS4_HALLR</name>
<dbReference type="EMBL" id="CP078063">
    <property type="protein sequence ID" value="UVE49757.1"/>
    <property type="molecule type" value="Genomic_DNA"/>
</dbReference>
<protein>
    <submittedName>
        <fullName evidence="2">UDP-N-acetylglucosamine 2-epimerase (Hydrolyzing)</fullName>
        <ecNumber evidence="2">3.2.1.183</ecNumber>
    </submittedName>
</protein>
<dbReference type="Proteomes" id="UP001058330">
    <property type="component" value="Chromosome"/>
</dbReference>
<proteinExistence type="predicted"/>
<evidence type="ECO:0000313" key="3">
    <source>
        <dbReference type="Proteomes" id="UP001058330"/>
    </source>
</evidence>
<gene>
    <name evidence="2" type="primary">neuC</name>
    <name evidence="2" type="ORF">KU306_12670</name>
</gene>
<dbReference type="PANTHER" id="PTHR43174:SF3">
    <property type="entry name" value="UDP-N-ACETYLGLUCOSAMINE 2-EPIMERASE"/>
    <property type="match status" value="1"/>
</dbReference>
<dbReference type="NCBIfam" id="TIGR03568">
    <property type="entry name" value="NeuC_NnaA"/>
    <property type="match status" value="1"/>
</dbReference>